<sequence>MTLRLLVAHTPAERDAARRVEERVFLRAFGNTPEVMEREYGPYDSRSRFIAVIDDADGSALGAARFVLPDDAGEVKTLTDVAGPPWHLSADDVLGAAGLSGRPVWDVATLAVDPRFRTGRAGAELNLALCYAIGRYALDCHVPGLVAILDDRVLRLLQFMGLPWEPMAGASSREYLGSPASTPCLFLVDDGTPSVRARRPDLVPGLVDGVFASITVDPADLAPERGAPLPEPDPLPVSPLPPRRDTTGWRPPTSRGAELRAGAPGV</sequence>
<dbReference type="EMBL" id="FOEE01000010">
    <property type="protein sequence ID" value="SEP10280.1"/>
    <property type="molecule type" value="Genomic_DNA"/>
</dbReference>
<organism evidence="2 3">
    <name type="scientific">Trujillonella endophytica</name>
    <dbReference type="NCBI Taxonomy" id="673521"/>
    <lineage>
        <taxon>Bacteria</taxon>
        <taxon>Bacillati</taxon>
        <taxon>Actinomycetota</taxon>
        <taxon>Actinomycetes</taxon>
        <taxon>Geodermatophilales</taxon>
        <taxon>Geodermatophilaceae</taxon>
        <taxon>Trujillonella</taxon>
    </lineage>
</organism>
<dbReference type="RefSeq" id="WP_091945720.1">
    <property type="nucleotide sequence ID" value="NZ_FOEE01000010.1"/>
</dbReference>
<dbReference type="InterPro" id="IPR016181">
    <property type="entry name" value="Acyl_CoA_acyltransferase"/>
</dbReference>
<protein>
    <submittedName>
        <fullName evidence="2">Uncharacterized protein</fullName>
    </submittedName>
</protein>
<feature type="compositionally biased region" description="Pro residues" evidence="1">
    <location>
        <begin position="229"/>
        <end position="241"/>
    </location>
</feature>
<dbReference type="Gene3D" id="3.40.630.30">
    <property type="match status" value="1"/>
</dbReference>
<evidence type="ECO:0000313" key="2">
    <source>
        <dbReference type="EMBL" id="SEP10280.1"/>
    </source>
</evidence>
<dbReference type="SUPFAM" id="SSF55729">
    <property type="entry name" value="Acyl-CoA N-acyltransferases (Nat)"/>
    <property type="match status" value="1"/>
</dbReference>
<accession>A0A1H8V460</accession>
<evidence type="ECO:0000313" key="3">
    <source>
        <dbReference type="Proteomes" id="UP000198960"/>
    </source>
</evidence>
<name>A0A1H8V460_9ACTN</name>
<reference evidence="3" key="1">
    <citation type="submission" date="2016-10" db="EMBL/GenBank/DDBJ databases">
        <authorList>
            <person name="Varghese N."/>
            <person name="Submissions S."/>
        </authorList>
    </citation>
    <scope>NUCLEOTIDE SEQUENCE [LARGE SCALE GENOMIC DNA]</scope>
    <source>
        <strain evidence="3">DSM 45413</strain>
    </source>
</reference>
<feature type="region of interest" description="Disordered" evidence="1">
    <location>
        <begin position="221"/>
        <end position="266"/>
    </location>
</feature>
<dbReference type="AlphaFoldDB" id="A0A1H8V460"/>
<evidence type="ECO:0000256" key="1">
    <source>
        <dbReference type="SAM" id="MobiDB-lite"/>
    </source>
</evidence>
<dbReference type="STRING" id="673521.SAMN05660991_03284"/>
<keyword evidence="3" id="KW-1185">Reference proteome</keyword>
<proteinExistence type="predicted"/>
<dbReference type="Proteomes" id="UP000198960">
    <property type="component" value="Unassembled WGS sequence"/>
</dbReference>
<gene>
    <name evidence="2" type="ORF">SAMN05660991_03284</name>
</gene>
<dbReference type="OrthoDB" id="5177648at2"/>